<sequence>METAVAEQIESLLLALEAAGVVPADGVEPDDIEDAVFDDAVRFAARPFAALADLRDPDGAPLFALAAPGSLATRAARACAAAGCELWDIAVVPDAADSLAGSARVRFSEWDVADVDFDGPSARFELGILAAIEARTL</sequence>
<keyword evidence="2" id="KW-1185">Reference proteome</keyword>
<reference evidence="1 2" key="1">
    <citation type="submission" date="2020-10" db="EMBL/GenBank/DDBJ databases">
        <title>Complete genome sequence of Corynebacterium jeddahense DSM 45997, type strain of Corynebacterium jeddahense.</title>
        <authorList>
            <person name="Busche T."/>
            <person name="Kalinowski J."/>
            <person name="Ruckert C."/>
        </authorList>
    </citation>
    <scope>NUCLEOTIDE SEQUENCE [LARGE SCALE GENOMIC DNA]</scope>
    <source>
        <strain evidence="1 2">DSM 45997</strain>
    </source>
</reference>
<name>A0ABY7UKX3_9CORY</name>
<dbReference type="Proteomes" id="UP001218071">
    <property type="component" value="Chromosome"/>
</dbReference>
<dbReference type="EMBL" id="CP063194">
    <property type="protein sequence ID" value="WCZ39320.1"/>
    <property type="molecule type" value="Genomic_DNA"/>
</dbReference>
<dbReference type="RefSeq" id="WP_042408832.1">
    <property type="nucleotide sequence ID" value="NZ_CBYN010000097.1"/>
</dbReference>
<protein>
    <submittedName>
        <fullName evidence="1">Uncharacterized protein</fullName>
    </submittedName>
</protein>
<proteinExistence type="predicted"/>
<gene>
    <name evidence="1" type="ORF">CJEDD_08640</name>
</gene>
<evidence type="ECO:0000313" key="1">
    <source>
        <dbReference type="EMBL" id="WCZ39320.1"/>
    </source>
</evidence>
<evidence type="ECO:0000313" key="2">
    <source>
        <dbReference type="Proteomes" id="UP001218071"/>
    </source>
</evidence>
<accession>A0ABY7UKX3</accession>
<organism evidence="1 2">
    <name type="scientific">Corynebacterium jeddahense</name>
    <dbReference type="NCBI Taxonomy" id="1414719"/>
    <lineage>
        <taxon>Bacteria</taxon>
        <taxon>Bacillati</taxon>
        <taxon>Actinomycetota</taxon>
        <taxon>Actinomycetes</taxon>
        <taxon>Mycobacteriales</taxon>
        <taxon>Corynebacteriaceae</taxon>
        <taxon>Corynebacterium</taxon>
    </lineage>
</organism>